<comment type="similarity">
    <text evidence="1">Belongs to the glycosyl hydrolase 20 family.</text>
</comment>
<keyword evidence="5" id="KW-1185">Reference proteome</keyword>
<dbReference type="SUPFAM" id="SSF51445">
    <property type="entry name" value="(Trans)glycosidases"/>
    <property type="match status" value="1"/>
</dbReference>
<sequence length="537" mass="59707">MTTLIQSTDAASLATAKSLNNDNDNVRFPWTHLSPAVLHAEPYAGFVYVISASTRILIGDESLRPLAIRLAFGFTGAAGLAKPPAILLVSGGHPPRGSGDVELILSAPDTAEVSIPAKGERETYRIDISSAIRVTAKTLEAMARALTTLHKAALVSTSLDPGVVIDAPVYSERSLMIDVGRKYYSPEWMKNLLREMAWNQLNTLHLHLTDNEGVRVIFPSAPETASDDAWSAAQLKDILDTAASYHIEVIPEIETPGHMKWILSKRPEFQLKLADSNGTVVEKALDFSKSAARDFLKTLFSDLCDMFPDSHHIHLAADEYFLTPITQSNTPQLAQYVREGSAKPNATSEDAVRYFINDLARLVQERGKIARVWNDGAVNRNAVINLDKKTEIECWSIWGSKRNEMNVQELVDAGYTVKNANGDFYFVIDRGWDHLFHPKHSPRGIYDVWRANHFMDKAGDAVTDIPAHSPYMVGAGLQVWADQPHYRTPEEVWSQLIVWMLPLGQRTWDSPNAEPDYKSLSLIARAVAHPPPVPWKE</sequence>
<feature type="domain" description="Glycoside hydrolase family 20 catalytic" evidence="3">
    <location>
        <begin position="170"/>
        <end position="493"/>
    </location>
</feature>
<reference evidence="4 5" key="1">
    <citation type="submission" date="2023-02" db="EMBL/GenBank/DDBJ databases">
        <title>Pseudomonas chrutzelriedensis sp. nov., a potently antifungal strain isolated from moss.</title>
        <authorList>
            <person name="Schnyder A."/>
            <person name="Kalawong R."/>
            <person name="Eberl L."/>
            <person name="Agnoli K."/>
        </authorList>
    </citation>
    <scope>NUCLEOTIDE SEQUENCE [LARGE SCALE GENOMIC DNA]</scope>
    <source>
        <strain evidence="4 5">681</strain>
    </source>
</reference>
<evidence type="ECO:0000259" key="3">
    <source>
        <dbReference type="Pfam" id="PF00728"/>
    </source>
</evidence>
<keyword evidence="2" id="KW-0378">Hydrolase</keyword>
<dbReference type="InterPro" id="IPR015883">
    <property type="entry name" value="Glyco_hydro_20_cat"/>
</dbReference>
<evidence type="ECO:0000256" key="2">
    <source>
        <dbReference type="ARBA" id="ARBA00022801"/>
    </source>
</evidence>
<dbReference type="PRINTS" id="PR00738">
    <property type="entry name" value="GLHYDRLASE20"/>
</dbReference>
<name>A0ABT6QWW1_9PSED</name>
<protein>
    <submittedName>
        <fullName evidence="4">Family 20 glycosylhydrolase</fullName>
    </submittedName>
</protein>
<comment type="caution">
    <text evidence="4">The sequence shown here is derived from an EMBL/GenBank/DDBJ whole genome shotgun (WGS) entry which is preliminary data.</text>
</comment>
<dbReference type="InterPro" id="IPR017853">
    <property type="entry name" value="GH"/>
</dbReference>
<dbReference type="RefSeq" id="WP_282317332.1">
    <property type="nucleotide sequence ID" value="NZ_JARBWL010000002.1"/>
</dbReference>
<proteinExistence type="inferred from homology"/>
<accession>A0ABT6QWW1</accession>
<evidence type="ECO:0000313" key="5">
    <source>
        <dbReference type="Proteomes" id="UP001159100"/>
    </source>
</evidence>
<dbReference type="PANTHER" id="PTHR43678:SF1">
    <property type="entry name" value="BETA-N-ACETYLHEXOSAMINIDASE"/>
    <property type="match status" value="1"/>
</dbReference>
<dbReference type="Pfam" id="PF00728">
    <property type="entry name" value="Glyco_hydro_20"/>
    <property type="match status" value="1"/>
</dbReference>
<dbReference type="Proteomes" id="UP001159100">
    <property type="component" value="Unassembled WGS sequence"/>
</dbReference>
<dbReference type="Gene3D" id="3.20.20.80">
    <property type="entry name" value="Glycosidases"/>
    <property type="match status" value="1"/>
</dbReference>
<gene>
    <name evidence="4" type="ORF">POF45_28760</name>
</gene>
<dbReference type="EMBL" id="JARBWL010000002">
    <property type="protein sequence ID" value="MDI2595384.1"/>
    <property type="molecule type" value="Genomic_DNA"/>
</dbReference>
<dbReference type="InterPro" id="IPR025705">
    <property type="entry name" value="Beta_hexosaminidase_sua/sub"/>
</dbReference>
<dbReference type="InterPro" id="IPR029018">
    <property type="entry name" value="Hex-like_dom2"/>
</dbReference>
<evidence type="ECO:0000256" key="1">
    <source>
        <dbReference type="ARBA" id="ARBA00006285"/>
    </source>
</evidence>
<organism evidence="4 5">
    <name type="scientific">Pseudomonas fungipugnans</name>
    <dbReference type="NCBI Taxonomy" id="3024217"/>
    <lineage>
        <taxon>Bacteria</taxon>
        <taxon>Pseudomonadati</taxon>
        <taxon>Pseudomonadota</taxon>
        <taxon>Gammaproteobacteria</taxon>
        <taxon>Pseudomonadales</taxon>
        <taxon>Pseudomonadaceae</taxon>
        <taxon>Pseudomonas</taxon>
    </lineage>
</organism>
<dbReference type="PANTHER" id="PTHR43678">
    <property type="entry name" value="PUTATIVE (AFU_ORTHOLOGUE AFUA_2G00640)-RELATED"/>
    <property type="match status" value="1"/>
</dbReference>
<dbReference type="Gene3D" id="3.30.379.10">
    <property type="entry name" value="Chitobiase/beta-hexosaminidase domain 2-like"/>
    <property type="match status" value="1"/>
</dbReference>
<evidence type="ECO:0000313" key="4">
    <source>
        <dbReference type="EMBL" id="MDI2595384.1"/>
    </source>
</evidence>
<dbReference type="InterPro" id="IPR052764">
    <property type="entry name" value="GH20_Enzymes"/>
</dbReference>